<comment type="subcellular location">
    <subcellularLocation>
        <location evidence="1">Membrane</location>
        <topology evidence="1">Multi-pass membrane protein</topology>
    </subcellularLocation>
</comment>
<feature type="non-terminal residue" evidence="8">
    <location>
        <position position="1"/>
    </location>
</feature>
<evidence type="ECO:0000313" key="8">
    <source>
        <dbReference type="EMBL" id="CAH7686802.1"/>
    </source>
</evidence>
<dbReference type="InterPro" id="IPR005828">
    <property type="entry name" value="MFS_sugar_transport-like"/>
</dbReference>
<feature type="domain" description="Major facilitator superfamily (MFS) profile" evidence="7">
    <location>
        <begin position="1"/>
        <end position="80"/>
    </location>
</feature>
<keyword evidence="5 6" id="KW-0472">Membrane</keyword>
<dbReference type="PANTHER" id="PTHR23503">
    <property type="entry name" value="SOLUTE CARRIER FAMILY 2"/>
    <property type="match status" value="1"/>
</dbReference>
<gene>
    <name evidence="8" type="ORF">PPACK8108_LOCUS21498</name>
</gene>
<dbReference type="Pfam" id="PF00083">
    <property type="entry name" value="Sugar_tr"/>
    <property type="match status" value="1"/>
</dbReference>
<evidence type="ECO:0000256" key="1">
    <source>
        <dbReference type="ARBA" id="ARBA00004141"/>
    </source>
</evidence>
<evidence type="ECO:0000313" key="9">
    <source>
        <dbReference type="Proteomes" id="UP001153365"/>
    </source>
</evidence>
<feature type="transmembrane region" description="Helical" evidence="6">
    <location>
        <begin position="6"/>
        <end position="25"/>
    </location>
</feature>
<keyword evidence="3 6" id="KW-0812">Transmembrane</keyword>
<dbReference type="InterPro" id="IPR045263">
    <property type="entry name" value="GLUT"/>
</dbReference>
<dbReference type="Gene3D" id="1.20.1250.20">
    <property type="entry name" value="MFS general substrate transporter like domains"/>
    <property type="match status" value="1"/>
</dbReference>
<keyword evidence="2" id="KW-0813">Transport</keyword>
<feature type="transmembrane region" description="Helical" evidence="6">
    <location>
        <begin position="37"/>
        <end position="62"/>
    </location>
</feature>
<dbReference type="GO" id="GO:0015149">
    <property type="term" value="F:hexose transmembrane transporter activity"/>
    <property type="evidence" value="ECO:0007669"/>
    <property type="project" value="TreeGrafter"/>
</dbReference>
<comment type="caution">
    <text evidence="8">The sequence shown here is derived from an EMBL/GenBank/DDBJ whole genome shotgun (WGS) entry which is preliminary data.</text>
</comment>
<dbReference type="GO" id="GO:0016020">
    <property type="term" value="C:membrane"/>
    <property type="evidence" value="ECO:0007669"/>
    <property type="project" value="UniProtKB-SubCell"/>
</dbReference>
<protein>
    <recommendedName>
        <fullName evidence="7">Major facilitator superfamily (MFS) profile domain-containing protein</fullName>
    </recommendedName>
</protein>
<dbReference type="PROSITE" id="PS50850">
    <property type="entry name" value="MFS"/>
    <property type="match status" value="1"/>
</dbReference>
<reference evidence="8" key="1">
    <citation type="submission" date="2022-06" db="EMBL/GenBank/DDBJ databases">
        <authorList>
            <consortium name="SYNGENTA / RWTH Aachen University"/>
        </authorList>
    </citation>
    <scope>NUCLEOTIDE SEQUENCE</scope>
</reference>
<accession>A0AAV0BJP7</accession>
<keyword evidence="4 6" id="KW-1133">Transmembrane helix</keyword>
<dbReference type="Proteomes" id="UP001153365">
    <property type="component" value="Unassembled WGS sequence"/>
</dbReference>
<evidence type="ECO:0000256" key="4">
    <source>
        <dbReference type="ARBA" id="ARBA00022989"/>
    </source>
</evidence>
<name>A0AAV0BJP7_PHAPC</name>
<evidence type="ECO:0000256" key="6">
    <source>
        <dbReference type="SAM" id="Phobius"/>
    </source>
</evidence>
<evidence type="ECO:0000259" key="7">
    <source>
        <dbReference type="PROSITE" id="PS50850"/>
    </source>
</evidence>
<sequence length="80" mass="8365">LLDVSYIIGGFLGLTYASCLANLSGRKKTLLLASRMVGIGSITIAISNSFLIILICLTIIGLGCGLNTVLVPHYLSEIAP</sequence>
<dbReference type="EMBL" id="CALTRL010005816">
    <property type="protein sequence ID" value="CAH7686802.1"/>
    <property type="molecule type" value="Genomic_DNA"/>
</dbReference>
<evidence type="ECO:0000256" key="2">
    <source>
        <dbReference type="ARBA" id="ARBA00022448"/>
    </source>
</evidence>
<evidence type="ECO:0000256" key="5">
    <source>
        <dbReference type="ARBA" id="ARBA00023136"/>
    </source>
</evidence>
<proteinExistence type="predicted"/>
<organism evidence="8 9">
    <name type="scientific">Phakopsora pachyrhizi</name>
    <name type="common">Asian soybean rust disease fungus</name>
    <dbReference type="NCBI Taxonomy" id="170000"/>
    <lineage>
        <taxon>Eukaryota</taxon>
        <taxon>Fungi</taxon>
        <taxon>Dikarya</taxon>
        <taxon>Basidiomycota</taxon>
        <taxon>Pucciniomycotina</taxon>
        <taxon>Pucciniomycetes</taxon>
        <taxon>Pucciniales</taxon>
        <taxon>Phakopsoraceae</taxon>
        <taxon>Phakopsora</taxon>
    </lineage>
</organism>
<dbReference type="InterPro" id="IPR036259">
    <property type="entry name" value="MFS_trans_sf"/>
</dbReference>
<evidence type="ECO:0000256" key="3">
    <source>
        <dbReference type="ARBA" id="ARBA00022692"/>
    </source>
</evidence>
<dbReference type="SUPFAM" id="SSF103473">
    <property type="entry name" value="MFS general substrate transporter"/>
    <property type="match status" value="1"/>
</dbReference>
<dbReference type="PANTHER" id="PTHR23503:SF8">
    <property type="entry name" value="FACILITATED GLUCOSE TRANSPORTER PROTEIN 1"/>
    <property type="match status" value="1"/>
</dbReference>
<feature type="non-terminal residue" evidence="8">
    <location>
        <position position="80"/>
    </location>
</feature>
<keyword evidence="9" id="KW-1185">Reference proteome</keyword>
<dbReference type="AlphaFoldDB" id="A0AAV0BJP7"/>
<dbReference type="InterPro" id="IPR020846">
    <property type="entry name" value="MFS_dom"/>
</dbReference>